<evidence type="ECO:0000259" key="13">
    <source>
        <dbReference type="PROSITE" id="PS50880"/>
    </source>
</evidence>
<dbReference type="Gene3D" id="3.30.565.10">
    <property type="entry name" value="Histidine kinase-like ATPase, C-terminal domain"/>
    <property type="match status" value="1"/>
</dbReference>
<dbReference type="InterPro" id="IPR001241">
    <property type="entry name" value="Topo_IIA"/>
</dbReference>
<dbReference type="RefSeq" id="WP_145170028.1">
    <property type="nucleotide sequence ID" value="NZ_CP037422.1"/>
</dbReference>
<evidence type="ECO:0000256" key="12">
    <source>
        <dbReference type="SAM" id="MobiDB-lite"/>
    </source>
</evidence>
<feature type="region of interest" description="Disordered" evidence="12">
    <location>
        <begin position="656"/>
        <end position="687"/>
    </location>
</feature>
<dbReference type="Gene3D" id="3.30.230.10">
    <property type="match status" value="1"/>
</dbReference>
<dbReference type="PROSITE" id="PS00177">
    <property type="entry name" value="TOPOISOMERASE_II"/>
    <property type="match status" value="1"/>
</dbReference>
<dbReference type="PROSITE" id="PS50880">
    <property type="entry name" value="TOPRIM"/>
    <property type="match status" value="1"/>
</dbReference>
<dbReference type="InterPro" id="IPR006171">
    <property type="entry name" value="TOPRIM_dom"/>
</dbReference>
<evidence type="ECO:0000256" key="7">
    <source>
        <dbReference type="ARBA" id="ARBA00022840"/>
    </source>
</evidence>
<dbReference type="PANTHER" id="PTHR45866">
    <property type="entry name" value="DNA GYRASE/TOPOISOMERASE SUBUNIT B"/>
    <property type="match status" value="1"/>
</dbReference>
<dbReference type="EC" id="5.6.2.2" evidence="4"/>
<dbReference type="InterPro" id="IPR013759">
    <property type="entry name" value="Topo_IIA_B_C"/>
</dbReference>
<dbReference type="PRINTS" id="PR00418">
    <property type="entry name" value="TPI2FAMILY"/>
</dbReference>
<dbReference type="SUPFAM" id="SSF56719">
    <property type="entry name" value="Type II DNA topoisomerase"/>
    <property type="match status" value="1"/>
</dbReference>
<evidence type="ECO:0000256" key="5">
    <source>
        <dbReference type="ARBA" id="ARBA00022723"/>
    </source>
</evidence>
<dbReference type="GO" id="GO:0006265">
    <property type="term" value="P:DNA topological change"/>
    <property type="evidence" value="ECO:0007669"/>
    <property type="project" value="InterPro"/>
</dbReference>
<dbReference type="PANTHER" id="PTHR45866:SF1">
    <property type="entry name" value="DNA GYRASE SUBUNIT B, MITOCHONDRIAL"/>
    <property type="match status" value="1"/>
</dbReference>
<dbReference type="InterPro" id="IPR013760">
    <property type="entry name" value="Topo_IIA-like_dom_sf"/>
</dbReference>
<dbReference type="CDD" id="cd16928">
    <property type="entry name" value="HATPase_GyrB-like"/>
    <property type="match status" value="1"/>
</dbReference>
<organism evidence="14 15">
    <name type="scientific">Gimesia aquarii</name>
    <dbReference type="NCBI Taxonomy" id="2527964"/>
    <lineage>
        <taxon>Bacteria</taxon>
        <taxon>Pseudomonadati</taxon>
        <taxon>Planctomycetota</taxon>
        <taxon>Planctomycetia</taxon>
        <taxon>Planctomycetales</taxon>
        <taxon>Planctomycetaceae</taxon>
        <taxon>Gimesia</taxon>
    </lineage>
</organism>
<dbReference type="Proteomes" id="UP000318384">
    <property type="component" value="Chromosome"/>
</dbReference>
<dbReference type="InterPro" id="IPR013506">
    <property type="entry name" value="Topo_IIA_bsu_dom2"/>
</dbReference>
<evidence type="ECO:0000256" key="1">
    <source>
        <dbReference type="ARBA" id="ARBA00000185"/>
    </source>
</evidence>
<evidence type="ECO:0000313" key="15">
    <source>
        <dbReference type="Proteomes" id="UP000318384"/>
    </source>
</evidence>
<dbReference type="FunFam" id="3.40.50.670:FF:000001">
    <property type="entry name" value="DNA topoisomerase 2"/>
    <property type="match status" value="1"/>
</dbReference>
<keyword evidence="15" id="KW-1185">Reference proteome</keyword>
<dbReference type="Gene3D" id="3.40.50.670">
    <property type="match status" value="2"/>
</dbReference>
<evidence type="ECO:0000256" key="10">
    <source>
        <dbReference type="ARBA" id="ARBA00023125"/>
    </source>
</evidence>
<keyword evidence="9" id="KW-0799">Topoisomerase</keyword>
<dbReference type="InterPro" id="IPR014721">
    <property type="entry name" value="Ribsml_uS5_D2-typ_fold_subgr"/>
</dbReference>
<keyword evidence="5" id="KW-0479">Metal-binding</keyword>
<reference evidence="14 15" key="1">
    <citation type="submission" date="2019-03" db="EMBL/GenBank/DDBJ databases">
        <title>Deep-cultivation of Planctomycetes and their phenomic and genomic characterization uncovers novel biology.</title>
        <authorList>
            <person name="Wiegand S."/>
            <person name="Jogler M."/>
            <person name="Boedeker C."/>
            <person name="Pinto D."/>
            <person name="Vollmers J."/>
            <person name="Rivas-Marin E."/>
            <person name="Kohn T."/>
            <person name="Peeters S.H."/>
            <person name="Heuer A."/>
            <person name="Rast P."/>
            <person name="Oberbeckmann S."/>
            <person name="Bunk B."/>
            <person name="Jeske O."/>
            <person name="Meyerdierks A."/>
            <person name="Storesund J.E."/>
            <person name="Kallscheuer N."/>
            <person name="Luecker S."/>
            <person name="Lage O.M."/>
            <person name="Pohl T."/>
            <person name="Merkel B.J."/>
            <person name="Hornburger P."/>
            <person name="Mueller R.-W."/>
            <person name="Bruemmer F."/>
            <person name="Labrenz M."/>
            <person name="Spormann A.M."/>
            <person name="Op den Camp H."/>
            <person name="Overmann J."/>
            <person name="Amann R."/>
            <person name="Jetten M.S.M."/>
            <person name="Mascher T."/>
            <person name="Medema M.H."/>
            <person name="Devos D.P."/>
            <person name="Kaster A.-K."/>
            <person name="Ovreas L."/>
            <person name="Rohde M."/>
            <person name="Galperin M.Y."/>
            <person name="Jogler C."/>
        </authorList>
    </citation>
    <scope>NUCLEOTIDE SEQUENCE [LARGE SCALE GENOMIC DNA]</scope>
    <source>
        <strain evidence="14 15">V202</strain>
    </source>
</reference>
<keyword evidence="11 14" id="KW-0413">Isomerase</keyword>
<dbReference type="GO" id="GO:0003677">
    <property type="term" value="F:DNA binding"/>
    <property type="evidence" value="ECO:0007669"/>
    <property type="project" value="UniProtKB-KW"/>
</dbReference>
<dbReference type="NCBIfam" id="NF011501">
    <property type="entry name" value="PRK14939.1"/>
    <property type="match status" value="1"/>
</dbReference>
<sequence>MSETEENQVDTNQTDYDESNIRALEGVEGIRTRPAMYIGDTTLRGLHHLVYEVVDNSIDECVNKYASVINVKINADGSVSCSDDGRGIPIGVMPDMNNRPALEVVLTEIHAGGKFDREGGYKTGTGGLHGVGITAVNALSEWLEAEVRREGHVWTMSFAQGALKTPLQKLGKTKKHGTKITFKPDGTIFPDTKFLYDTLTKRLQELAFLNAGVKIRITDERSGQSDEFHYEEGLVEFVRHLNRTENSLYEEIIHIEGEQEAVQVDIAVQHNDGSHENVRCFANNIYNLEGGTHFSGFRGALTRTINAYGKKTNLFKDYTPSGDDFREGLTAVITVRVPDPQFEGQTKTKLGNSEVEGIVQTVVNENLTKFFEENPAVAKKIALKGLLAAEAREAAKKAREMVRRKGALTTGGLPEKLRDCRSRELDITELYLVEGDSAGGSADTGRDSNIQAILPLRGKILNVEKAQLVKILDNQEISNIFKAVGVPPGAALEDVTKRRYGKIILMTDADVDGSHIRTLLLTFFFRHMRELVNHGCVYVAQPPLYRVTQGKKVRYVQTQEEMMSQLVDLALGGSNLEHEDGTIFEGEMLEKLVDLVSDLEEPLDTLDRRGIDLKFMANNFATEEGLLPQYRIFLGKEQFWFSTQEEMSEFLKEEEAKRGDELQIADDNGNGEKSDAEADKESEEEFEKEGALQVTDLHEIRSINELLKKLRGYGIQLKDLYSPGNRNGEPIFPFCIHSGSSDVRLTNLRQLLPSLRDIGEKGLKLTRFKGLGEMNSEELWETSMDPEKRVLLQVGMQDAAAADEIFRVLMGDIVEPRRDFIEKHALDVKNLDV</sequence>
<dbReference type="SUPFAM" id="SSF55874">
    <property type="entry name" value="ATPase domain of HSP90 chaperone/DNA topoisomerase II/histidine kinase"/>
    <property type="match status" value="1"/>
</dbReference>
<evidence type="ECO:0000256" key="6">
    <source>
        <dbReference type="ARBA" id="ARBA00022741"/>
    </source>
</evidence>
<dbReference type="EMBL" id="CP037422">
    <property type="protein sequence ID" value="QDU06661.1"/>
    <property type="molecule type" value="Genomic_DNA"/>
</dbReference>
<dbReference type="CDD" id="cd00822">
    <property type="entry name" value="TopoII_Trans_DNA_gyrase"/>
    <property type="match status" value="1"/>
</dbReference>
<dbReference type="InterPro" id="IPR003594">
    <property type="entry name" value="HATPase_dom"/>
</dbReference>
<dbReference type="SUPFAM" id="SSF54211">
    <property type="entry name" value="Ribosomal protein S5 domain 2-like"/>
    <property type="match status" value="1"/>
</dbReference>
<feature type="compositionally biased region" description="Basic and acidic residues" evidence="12">
    <location>
        <begin position="670"/>
        <end position="679"/>
    </location>
</feature>
<dbReference type="FunFam" id="3.30.230.10:FF:000005">
    <property type="entry name" value="DNA gyrase subunit B"/>
    <property type="match status" value="1"/>
</dbReference>
<keyword evidence="10" id="KW-0238">DNA-binding</keyword>
<dbReference type="InterPro" id="IPR020568">
    <property type="entry name" value="Ribosomal_Su5_D2-typ_SF"/>
</dbReference>
<comment type="similarity">
    <text evidence="3">Belongs to the type II topoisomerase GyrB family.</text>
</comment>
<keyword evidence="7" id="KW-0067">ATP-binding</keyword>
<evidence type="ECO:0000256" key="11">
    <source>
        <dbReference type="ARBA" id="ARBA00023235"/>
    </source>
</evidence>
<accession>A0A517WN18</accession>
<dbReference type="Pfam" id="PF02518">
    <property type="entry name" value="HATPase_c"/>
    <property type="match status" value="1"/>
</dbReference>
<dbReference type="SMART" id="SM00387">
    <property type="entry name" value="HATPase_c"/>
    <property type="match status" value="1"/>
</dbReference>
<comment type="cofactor">
    <cofactor evidence="2">
        <name>Mg(2+)</name>
        <dbReference type="ChEBI" id="CHEBI:18420"/>
    </cofactor>
</comment>
<comment type="catalytic activity">
    <reaction evidence="1">
        <text>ATP-dependent breakage, passage and rejoining of double-stranded DNA.</text>
        <dbReference type="EC" id="5.6.2.2"/>
    </reaction>
</comment>
<dbReference type="InterPro" id="IPR018522">
    <property type="entry name" value="TopoIIA_CS"/>
</dbReference>
<dbReference type="InterPro" id="IPR002288">
    <property type="entry name" value="DNA_gyrase_B_C"/>
</dbReference>
<protein>
    <recommendedName>
        <fullName evidence="4">DNA topoisomerase (ATP-hydrolyzing)</fullName>
        <ecNumber evidence="4">5.6.2.2</ecNumber>
    </recommendedName>
</protein>
<proteinExistence type="inferred from homology"/>
<evidence type="ECO:0000313" key="14">
    <source>
        <dbReference type="EMBL" id="QDU06661.1"/>
    </source>
</evidence>
<feature type="domain" description="Toprim" evidence="13">
    <location>
        <begin position="428"/>
        <end position="543"/>
    </location>
</feature>
<dbReference type="Pfam" id="PF00986">
    <property type="entry name" value="DNA_gyraseB_C"/>
    <property type="match status" value="1"/>
</dbReference>
<evidence type="ECO:0000256" key="2">
    <source>
        <dbReference type="ARBA" id="ARBA00001946"/>
    </source>
</evidence>
<dbReference type="NCBIfam" id="NF004189">
    <property type="entry name" value="PRK05644.1"/>
    <property type="match status" value="1"/>
</dbReference>
<gene>
    <name evidence="14" type="primary">gyrB_1</name>
    <name evidence="14" type="ORF">V202x_00040</name>
</gene>
<dbReference type="InterPro" id="IPR000565">
    <property type="entry name" value="Topo_IIA_B"/>
</dbReference>
<name>A0A517WN18_9PLAN</name>
<evidence type="ECO:0000256" key="9">
    <source>
        <dbReference type="ARBA" id="ARBA00023029"/>
    </source>
</evidence>
<dbReference type="PRINTS" id="PR01159">
    <property type="entry name" value="DNAGYRASEB"/>
</dbReference>
<dbReference type="GO" id="GO:0046872">
    <property type="term" value="F:metal ion binding"/>
    <property type="evidence" value="ECO:0007669"/>
    <property type="project" value="UniProtKB-KW"/>
</dbReference>
<keyword evidence="8" id="KW-0460">Magnesium</keyword>
<keyword evidence="6" id="KW-0547">Nucleotide-binding</keyword>
<dbReference type="GO" id="GO:0005524">
    <property type="term" value="F:ATP binding"/>
    <property type="evidence" value="ECO:0007669"/>
    <property type="project" value="UniProtKB-KW"/>
</dbReference>
<dbReference type="InterPro" id="IPR036890">
    <property type="entry name" value="HATPase_C_sf"/>
</dbReference>
<dbReference type="GO" id="GO:0003918">
    <property type="term" value="F:DNA topoisomerase type II (double strand cut, ATP-hydrolyzing) activity"/>
    <property type="evidence" value="ECO:0007669"/>
    <property type="project" value="UniProtKB-EC"/>
</dbReference>
<dbReference type="Pfam" id="PF00204">
    <property type="entry name" value="DNA_gyraseB"/>
    <property type="match status" value="1"/>
</dbReference>
<dbReference type="Pfam" id="PF01751">
    <property type="entry name" value="Toprim"/>
    <property type="match status" value="1"/>
</dbReference>
<dbReference type="SMART" id="SM00433">
    <property type="entry name" value="TOP2c"/>
    <property type="match status" value="1"/>
</dbReference>
<evidence type="ECO:0000256" key="3">
    <source>
        <dbReference type="ARBA" id="ARBA00010708"/>
    </source>
</evidence>
<dbReference type="AlphaFoldDB" id="A0A517WN18"/>
<evidence type="ECO:0000256" key="8">
    <source>
        <dbReference type="ARBA" id="ARBA00022842"/>
    </source>
</evidence>
<dbReference type="OrthoDB" id="9802808at2"/>
<evidence type="ECO:0000256" key="4">
    <source>
        <dbReference type="ARBA" id="ARBA00012895"/>
    </source>
</evidence>